<dbReference type="AlphaFoldDB" id="A0A1F7XYD1"/>
<dbReference type="EMBL" id="MGGE01000056">
    <property type="protein sequence ID" value="OGM19970.1"/>
    <property type="molecule type" value="Genomic_DNA"/>
</dbReference>
<accession>A0A1F7XYD1</accession>
<proteinExistence type="predicted"/>
<dbReference type="Proteomes" id="UP000178419">
    <property type="component" value="Unassembled WGS sequence"/>
</dbReference>
<reference evidence="1 2" key="1">
    <citation type="journal article" date="2016" name="Nat. Commun.">
        <title>Thousands of microbial genomes shed light on interconnected biogeochemical processes in an aquifer system.</title>
        <authorList>
            <person name="Anantharaman K."/>
            <person name="Brown C.T."/>
            <person name="Hug L.A."/>
            <person name="Sharon I."/>
            <person name="Castelle C.J."/>
            <person name="Probst A.J."/>
            <person name="Thomas B.C."/>
            <person name="Singh A."/>
            <person name="Wilkins M.J."/>
            <person name="Karaoz U."/>
            <person name="Brodie E.L."/>
            <person name="Williams K.H."/>
            <person name="Hubbard S.S."/>
            <person name="Banfield J.F."/>
        </authorList>
    </citation>
    <scope>NUCLEOTIDE SEQUENCE [LARGE SCALE GENOMIC DNA]</scope>
</reference>
<evidence type="ECO:0000313" key="1">
    <source>
        <dbReference type="EMBL" id="OGM19970.1"/>
    </source>
</evidence>
<sequence>MMVSIRYASHLPILSKIFEITKGPILELGIGLYSTPFLHWMSFTAKRKLTSYDSDPKWIRYFRDSKSDFHEILQIDDWDSLKIDKYWDLALIDHAPDARRGVEAGRLAKNAKFVILHDSEPESDTKYGYSKIYPLFKYRFDYTDALPNTTVLSNYVDLRNI</sequence>
<organism evidence="1 2">
    <name type="scientific">Candidatus Woesebacteria bacterium RIFCSPHIGHO2_01_FULL_38_9</name>
    <dbReference type="NCBI Taxonomy" id="1802492"/>
    <lineage>
        <taxon>Bacteria</taxon>
        <taxon>Candidatus Woeseibacteriota</taxon>
    </lineage>
</organism>
<comment type="caution">
    <text evidence="1">The sequence shown here is derived from an EMBL/GenBank/DDBJ whole genome shotgun (WGS) entry which is preliminary data.</text>
</comment>
<protein>
    <recommendedName>
        <fullName evidence="3">Class I SAM-dependent methyltransferase</fullName>
    </recommendedName>
</protein>
<evidence type="ECO:0000313" key="2">
    <source>
        <dbReference type="Proteomes" id="UP000178419"/>
    </source>
</evidence>
<gene>
    <name evidence="1" type="ORF">A2714_02805</name>
</gene>
<name>A0A1F7XYD1_9BACT</name>
<evidence type="ECO:0008006" key="3">
    <source>
        <dbReference type="Google" id="ProtNLM"/>
    </source>
</evidence>